<dbReference type="Proteomes" id="UP001196565">
    <property type="component" value="Unassembled WGS sequence"/>
</dbReference>
<gene>
    <name evidence="3" type="ORF">KPL78_25335</name>
</gene>
<evidence type="ECO:0000313" key="4">
    <source>
        <dbReference type="Proteomes" id="UP001196565"/>
    </source>
</evidence>
<dbReference type="Pfam" id="PF13692">
    <property type="entry name" value="Glyco_trans_1_4"/>
    <property type="match status" value="1"/>
</dbReference>
<dbReference type="PANTHER" id="PTHR12526">
    <property type="entry name" value="GLYCOSYLTRANSFERASE"/>
    <property type="match status" value="1"/>
</dbReference>
<dbReference type="EMBL" id="JAHYBZ010000010">
    <property type="protein sequence ID" value="MBW6401206.1"/>
    <property type="molecule type" value="Genomic_DNA"/>
</dbReference>
<evidence type="ECO:0000313" key="3">
    <source>
        <dbReference type="EMBL" id="MBW6401206.1"/>
    </source>
</evidence>
<keyword evidence="2" id="KW-0808">Transferase</keyword>
<sequence length="548" mass="59051">MRRAALYYHPEGYTTAGGPVIGRRVAGEEFLRGLLRHGGLEEVVALVQSEAHREAFIDHVAAIAPGLPARAHGFDAPGRFDDVGTIFLPGGGMGSYAWWRRRHRQAAFSLCGVTHTTATERTMDALGDLLVAPLQGWDALICTSNAVQAMVRRLMSEQAYYLGQRFGAKQVPGPRLAVIPLGIDTASFEPVGGARERWREQLGIGEEEVAALVVGRLSVATKFTPGPMYLALEQAAREAPRRVHLILAGSFETPRDEAAFREGAAALCPSVTLHHVDATQEPARREIWAAGDFFTLPIDNIQETFGLAPVEAMAAGLPVVVTDWDGFRDTVRHGETGFRVPVMTAGSGEELALRYAAGTDGYGQYLSGAALHVAMEVPRAAEAYGILIGDRERRRAMGAAARAHARATYDWAAVIPQYLALFDHLAALRRDGREVAPAEPGRDIVPLRPDPMLAFAAYPSDPVPAETCFELAPGAGPELMAVRSAVPGTVNRGSMLPVQATLLRMLARLAEGPATMAELAALAQGVEAMRVPRGVMWLAKLDLVRRVR</sequence>
<dbReference type="PANTHER" id="PTHR12526:SF510">
    <property type="entry name" value="D-INOSITOL 3-PHOSPHATE GLYCOSYLTRANSFERASE"/>
    <property type="match status" value="1"/>
</dbReference>
<protein>
    <submittedName>
        <fullName evidence="3">Glycosyltransferase family 4 protein</fullName>
    </submittedName>
</protein>
<proteinExistence type="predicted"/>
<organism evidence="3 4">
    <name type="scientific">Roseomonas alba</name>
    <dbReference type="NCBI Taxonomy" id="2846776"/>
    <lineage>
        <taxon>Bacteria</taxon>
        <taxon>Pseudomonadati</taxon>
        <taxon>Pseudomonadota</taxon>
        <taxon>Alphaproteobacteria</taxon>
        <taxon>Acetobacterales</taxon>
        <taxon>Roseomonadaceae</taxon>
        <taxon>Roseomonas</taxon>
    </lineage>
</organism>
<keyword evidence="1" id="KW-0328">Glycosyltransferase</keyword>
<dbReference type="Gene3D" id="3.40.50.2000">
    <property type="entry name" value="Glycogen Phosphorylase B"/>
    <property type="match status" value="1"/>
</dbReference>
<reference evidence="3 4" key="1">
    <citation type="submission" date="2021-07" db="EMBL/GenBank/DDBJ databases">
        <authorList>
            <person name="So Y."/>
        </authorList>
    </citation>
    <scope>NUCLEOTIDE SEQUENCE [LARGE SCALE GENOMIC DNA]</scope>
    <source>
        <strain evidence="3 4">HJA6</strain>
    </source>
</reference>
<keyword evidence="4" id="KW-1185">Reference proteome</keyword>
<dbReference type="CDD" id="cd03801">
    <property type="entry name" value="GT4_PimA-like"/>
    <property type="match status" value="1"/>
</dbReference>
<dbReference type="RefSeq" id="WP_219765765.1">
    <property type="nucleotide sequence ID" value="NZ_JAHYBZ010000010.1"/>
</dbReference>
<comment type="caution">
    <text evidence="3">The sequence shown here is derived from an EMBL/GenBank/DDBJ whole genome shotgun (WGS) entry which is preliminary data.</text>
</comment>
<dbReference type="SUPFAM" id="SSF53756">
    <property type="entry name" value="UDP-Glycosyltransferase/glycogen phosphorylase"/>
    <property type="match status" value="1"/>
</dbReference>
<evidence type="ECO:0000256" key="1">
    <source>
        <dbReference type="ARBA" id="ARBA00022676"/>
    </source>
</evidence>
<evidence type="ECO:0000256" key="2">
    <source>
        <dbReference type="ARBA" id="ARBA00022679"/>
    </source>
</evidence>
<name>A0ABS7AFX7_9PROT</name>
<accession>A0ABS7AFX7</accession>